<dbReference type="AlphaFoldDB" id="A0A6J4V9I1"/>
<dbReference type="EMBL" id="CADCWF010000265">
    <property type="protein sequence ID" value="CAA9572165.1"/>
    <property type="molecule type" value="Genomic_DNA"/>
</dbReference>
<evidence type="ECO:0000256" key="1">
    <source>
        <dbReference type="SAM" id="MobiDB-lite"/>
    </source>
</evidence>
<feature type="non-terminal residue" evidence="2">
    <location>
        <position position="37"/>
    </location>
</feature>
<name>A0A6J4V9I1_9BACT</name>
<sequence>CCGTWCGASSIWCLPPSPPGRRTTSLRRSSVRTTRLP</sequence>
<organism evidence="2">
    <name type="scientific">uncultured Thermomicrobiales bacterium</name>
    <dbReference type="NCBI Taxonomy" id="1645740"/>
    <lineage>
        <taxon>Bacteria</taxon>
        <taxon>Pseudomonadati</taxon>
        <taxon>Thermomicrobiota</taxon>
        <taxon>Thermomicrobia</taxon>
        <taxon>Thermomicrobiales</taxon>
        <taxon>environmental samples</taxon>
    </lineage>
</organism>
<reference evidence="2" key="1">
    <citation type="submission" date="2020-02" db="EMBL/GenBank/DDBJ databases">
        <authorList>
            <person name="Meier V. D."/>
        </authorList>
    </citation>
    <scope>NUCLEOTIDE SEQUENCE</scope>
    <source>
        <strain evidence="2">AVDCRST_MAG59</strain>
    </source>
</reference>
<accession>A0A6J4V9I1</accession>
<protein>
    <submittedName>
        <fullName evidence="2">Uncharacterized protein</fullName>
    </submittedName>
</protein>
<feature type="region of interest" description="Disordered" evidence="1">
    <location>
        <begin position="17"/>
        <end position="37"/>
    </location>
</feature>
<gene>
    <name evidence="2" type="ORF">AVDCRST_MAG59-3653</name>
</gene>
<proteinExistence type="predicted"/>
<feature type="compositionally biased region" description="Low complexity" evidence="1">
    <location>
        <begin position="20"/>
        <end position="37"/>
    </location>
</feature>
<evidence type="ECO:0000313" key="2">
    <source>
        <dbReference type="EMBL" id="CAA9572165.1"/>
    </source>
</evidence>
<feature type="non-terminal residue" evidence="2">
    <location>
        <position position="1"/>
    </location>
</feature>